<protein>
    <submittedName>
        <fullName evidence="9">O-methylsterigmatocystin oxidoreductase</fullName>
    </submittedName>
</protein>
<evidence type="ECO:0000256" key="3">
    <source>
        <dbReference type="ARBA" id="ARBA00022617"/>
    </source>
</evidence>
<evidence type="ECO:0000256" key="1">
    <source>
        <dbReference type="ARBA" id="ARBA00001971"/>
    </source>
</evidence>
<dbReference type="RefSeq" id="XP_013328747.1">
    <property type="nucleotide sequence ID" value="XM_013473293.1"/>
</dbReference>
<evidence type="ECO:0000256" key="4">
    <source>
        <dbReference type="ARBA" id="ARBA00022723"/>
    </source>
</evidence>
<dbReference type="GO" id="GO:0005506">
    <property type="term" value="F:iron ion binding"/>
    <property type="evidence" value="ECO:0007669"/>
    <property type="project" value="InterPro"/>
</dbReference>
<organism evidence="9 10">
    <name type="scientific">Rasamsonia emersonii (strain ATCC 16479 / CBS 393.64 / IMI 116815)</name>
    <dbReference type="NCBI Taxonomy" id="1408163"/>
    <lineage>
        <taxon>Eukaryota</taxon>
        <taxon>Fungi</taxon>
        <taxon>Dikarya</taxon>
        <taxon>Ascomycota</taxon>
        <taxon>Pezizomycotina</taxon>
        <taxon>Eurotiomycetes</taxon>
        <taxon>Eurotiomycetidae</taxon>
        <taxon>Eurotiales</taxon>
        <taxon>Trichocomaceae</taxon>
        <taxon>Rasamsonia</taxon>
    </lineage>
</organism>
<dbReference type="InterPro" id="IPR001128">
    <property type="entry name" value="Cyt_P450"/>
</dbReference>
<reference evidence="9 10" key="1">
    <citation type="submission" date="2015-04" db="EMBL/GenBank/DDBJ databases">
        <authorList>
            <person name="Heijne W.H."/>
            <person name="Fedorova N.D."/>
            <person name="Nierman W.C."/>
            <person name="Vollebregt A.W."/>
            <person name="Zhao Z."/>
            <person name="Wu L."/>
            <person name="Kumar M."/>
            <person name="Stam H."/>
            <person name="van den Berg M.A."/>
            <person name="Pel H.J."/>
        </authorList>
    </citation>
    <scope>NUCLEOTIDE SEQUENCE [LARGE SCALE GENOMIC DNA]</scope>
    <source>
        <strain evidence="9 10">CBS 393.64</strain>
    </source>
</reference>
<evidence type="ECO:0000256" key="6">
    <source>
        <dbReference type="ARBA" id="ARBA00023004"/>
    </source>
</evidence>
<keyword evidence="5" id="KW-0560">Oxidoreductase</keyword>
<sequence>MANIPRVDQGVIISAQFGGTTIIMIANAAIARELLDKRGNIYSDRPRMVMAGENLTKGMHLLLRRYNDQYRLHQRMHASPFSPRASNTYYPLQDLESKQLLYDFLKTNDFQKLFDCYSASLVYSLAYGYRLHTGDEDELKDAHLVEENWAYVGRVGTWIVDALPFLNVLPAPLAPWKRTTKKERAVQQGVELEQGVLCLKEAEQMTELELAYSVGVLADAGLDTTSVQMRVFTLAALAYPDFVRKAQKELDEVVGPDRLPTLDDKKNLPYIVAIVEEQFRWRSIVLGGIPHATMQEDTYMGYRIPKGATVVGLHWAMSLDEKVFDRPMEFLPERWLEEKKPENTDQQEQCFVNFFGYGRRICTGRHIARNSIFLLIARLLWGYNIKHAVDRDGKRIEVDDMAFTSGFASSPLPFEAVFEPRSEHAKAVIEREWETAEKDVDVLLNSIRENQVSMGMNRIKDFILGTGLARVESVAANFLSFISYQGY</sequence>
<dbReference type="GO" id="GO:0020037">
    <property type="term" value="F:heme binding"/>
    <property type="evidence" value="ECO:0007669"/>
    <property type="project" value="InterPro"/>
</dbReference>
<dbReference type="CDD" id="cd11065">
    <property type="entry name" value="CYP64-like"/>
    <property type="match status" value="1"/>
</dbReference>
<evidence type="ECO:0000256" key="8">
    <source>
        <dbReference type="PIRSR" id="PIRSR602401-1"/>
    </source>
</evidence>
<comment type="similarity">
    <text evidence="2">Belongs to the cytochrome P450 family.</text>
</comment>
<dbReference type="Proteomes" id="UP000053958">
    <property type="component" value="Unassembled WGS sequence"/>
</dbReference>
<evidence type="ECO:0000256" key="5">
    <source>
        <dbReference type="ARBA" id="ARBA00023002"/>
    </source>
</evidence>
<dbReference type="Pfam" id="PF00067">
    <property type="entry name" value="p450"/>
    <property type="match status" value="1"/>
</dbReference>
<evidence type="ECO:0000256" key="7">
    <source>
        <dbReference type="ARBA" id="ARBA00023033"/>
    </source>
</evidence>
<comment type="cofactor">
    <cofactor evidence="1 8">
        <name>heme</name>
        <dbReference type="ChEBI" id="CHEBI:30413"/>
    </cofactor>
</comment>
<dbReference type="OrthoDB" id="1470350at2759"/>
<feature type="binding site" description="axial binding residue" evidence="8">
    <location>
        <position position="362"/>
    </location>
    <ligand>
        <name>heme</name>
        <dbReference type="ChEBI" id="CHEBI:30413"/>
    </ligand>
    <ligandPart>
        <name>Fe</name>
        <dbReference type="ChEBI" id="CHEBI:18248"/>
    </ligandPart>
</feature>
<dbReference type="InterPro" id="IPR050364">
    <property type="entry name" value="Cytochrome_P450_fung"/>
</dbReference>
<dbReference type="SUPFAM" id="SSF48264">
    <property type="entry name" value="Cytochrome P450"/>
    <property type="match status" value="1"/>
</dbReference>
<evidence type="ECO:0000313" key="9">
    <source>
        <dbReference type="EMBL" id="KKA22135.1"/>
    </source>
</evidence>
<dbReference type="PANTHER" id="PTHR46300:SF1">
    <property type="entry name" value="P450, PUTATIVE (EUROFUNG)-RELATED"/>
    <property type="match status" value="1"/>
</dbReference>
<name>A0A0F4YVM9_RASE3</name>
<dbReference type="GO" id="GO:0004497">
    <property type="term" value="F:monooxygenase activity"/>
    <property type="evidence" value="ECO:0007669"/>
    <property type="project" value="UniProtKB-KW"/>
</dbReference>
<proteinExistence type="inferred from homology"/>
<dbReference type="PANTHER" id="PTHR46300">
    <property type="entry name" value="P450, PUTATIVE (EUROFUNG)-RELATED-RELATED"/>
    <property type="match status" value="1"/>
</dbReference>
<gene>
    <name evidence="9" type="ORF">T310_3819</name>
</gene>
<dbReference type="EMBL" id="LASV01000156">
    <property type="protein sequence ID" value="KKA22135.1"/>
    <property type="molecule type" value="Genomic_DNA"/>
</dbReference>
<dbReference type="GeneID" id="25316168"/>
<keyword evidence="10" id="KW-1185">Reference proteome</keyword>
<dbReference type="GO" id="GO:0016705">
    <property type="term" value="F:oxidoreductase activity, acting on paired donors, with incorporation or reduction of molecular oxygen"/>
    <property type="evidence" value="ECO:0007669"/>
    <property type="project" value="InterPro"/>
</dbReference>
<comment type="caution">
    <text evidence="9">The sequence shown here is derived from an EMBL/GenBank/DDBJ whole genome shotgun (WGS) entry which is preliminary data.</text>
</comment>
<dbReference type="InterPro" id="IPR036396">
    <property type="entry name" value="Cyt_P450_sf"/>
</dbReference>
<dbReference type="PRINTS" id="PR00463">
    <property type="entry name" value="EP450I"/>
</dbReference>
<accession>A0A0F4YVM9</accession>
<dbReference type="Gene3D" id="1.10.630.10">
    <property type="entry name" value="Cytochrome P450"/>
    <property type="match status" value="1"/>
</dbReference>
<dbReference type="AlphaFoldDB" id="A0A0F4YVM9"/>
<keyword evidence="3 8" id="KW-0349">Heme</keyword>
<keyword evidence="6 8" id="KW-0408">Iron</keyword>
<evidence type="ECO:0000256" key="2">
    <source>
        <dbReference type="ARBA" id="ARBA00010617"/>
    </source>
</evidence>
<keyword evidence="7" id="KW-0503">Monooxygenase</keyword>
<evidence type="ECO:0000313" key="10">
    <source>
        <dbReference type="Proteomes" id="UP000053958"/>
    </source>
</evidence>
<dbReference type="STRING" id="1408163.A0A0F4YVM9"/>
<keyword evidence="4 8" id="KW-0479">Metal-binding</keyword>
<dbReference type="InterPro" id="IPR002401">
    <property type="entry name" value="Cyt_P450_E_grp-I"/>
</dbReference>